<reference evidence="6 7" key="1">
    <citation type="submission" date="2018-08" db="EMBL/GenBank/DDBJ databases">
        <title>A genome reference for cultivated species of the human gut microbiota.</title>
        <authorList>
            <person name="Zou Y."/>
            <person name="Xue W."/>
            <person name="Luo G."/>
        </authorList>
    </citation>
    <scope>NUCLEOTIDE SEQUENCE [LARGE SCALE GENOMIC DNA]</scope>
    <source>
        <strain evidence="6 7">AF19-16AC</strain>
    </source>
</reference>
<evidence type="ECO:0000256" key="1">
    <source>
        <dbReference type="ARBA" id="ARBA00009437"/>
    </source>
</evidence>
<dbReference type="Proteomes" id="UP000283834">
    <property type="component" value="Unassembled WGS sequence"/>
</dbReference>
<feature type="domain" description="HTH lysR-type" evidence="5">
    <location>
        <begin position="1"/>
        <end position="58"/>
    </location>
</feature>
<comment type="caution">
    <text evidence="6">The sequence shown here is derived from an EMBL/GenBank/DDBJ whole genome shotgun (WGS) entry which is preliminary data.</text>
</comment>
<dbReference type="InterPro" id="IPR005119">
    <property type="entry name" value="LysR_subst-bd"/>
</dbReference>
<dbReference type="GO" id="GO:0005829">
    <property type="term" value="C:cytosol"/>
    <property type="evidence" value="ECO:0007669"/>
    <property type="project" value="TreeGrafter"/>
</dbReference>
<dbReference type="InterPro" id="IPR000847">
    <property type="entry name" value="LysR_HTH_N"/>
</dbReference>
<dbReference type="GO" id="GO:0003677">
    <property type="term" value="F:DNA binding"/>
    <property type="evidence" value="ECO:0007669"/>
    <property type="project" value="UniProtKB-KW"/>
</dbReference>
<comment type="similarity">
    <text evidence="1">Belongs to the LysR transcriptional regulatory family.</text>
</comment>
<dbReference type="CDD" id="cd05466">
    <property type="entry name" value="PBP2_LTTR_substrate"/>
    <property type="match status" value="1"/>
</dbReference>
<evidence type="ECO:0000313" key="7">
    <source>
        <dbReference type="Proteomes" id="UP000283834"/>
    </source>
</evidence>
<dbReference type="InterPro" id="IPR036390">
    <property type="entry name" value="WH_DNA-bd_sf"/>
</dbReference>
<dbReference type="PANTHER" id="PTHR30419">
    <property type="entry name" value="HTH-TYPE TRANSCRIPTIONAL REGULATOR YBHD"/>
    <property type="match status" value="1"/>
</dbReference>
<keyword evidence="2" id="KW-0805">Transcription regulation</keyword>
<dbReference type="GO" id="GO:0003700">
    <property type="term" value="F:DNA-binding transcription factor activity"/>
    <property type="evidence" value="ECO:0007669"/>
    <property type="project" value="InterPro"/>
</dbReference>
<evidence type="ECO:0000256" key="4">
    <source>
        <dbReference type="ARBA" id="ARBA00023163"/>
    </source>
</evidence>
<dbReference type="EMBL" id="QRWQ01000002">
    <property type="protein sequence ID" value="RGT41255.1"/>
    <property type="molecule type" value="Genomic_DNA"/>
</dbReference>
<protein>
    <submittedName>
        <fullName evidence="6">LysR family transcriptional regulator</fullName>
    </submittedName>
</protein>
<dbReference type="PRINTS" id="PR00039">
    <property type="entry name" value="HTHLYSR"/>
</dbReference>
<dbReference type="Pfam" id="PF03466">
    <property type="entry name" value="LysR_substrate"/>
    <property type="match status" value="1"/>
</dbReference>
<organism evidence="6 7">
    <name type="scientific">Mediterraneibacter gnavus</name>
    <name type="common">Ruminococcus gnavus</name>
    <dbReference type="NCBI Taxonomy" id="33038"/>
    <lineage>
        <taxon>Bacteria</taxon>
        <taxon>Bacillati</taxon>
        <taxon>Bacillota</taxon>
        <taxon>Clostridia</taxon>
        <taxon>Lachnospirales</taxon>
        <taxon>Lachnospiraceae</taxon>
        <taxon>Mediterraneibacter</taxon>
    </lineage>
</organism>
<name>A0A412NMS4_MEDGN</name>
<dbReference type="InterPro" id="IPR036388">
    <property type="entry name" value="WH-like_DNA-bd_sf"/>
</dbReference>
<proteinExistence type="inferred from homology"/>
<dbReference type="PANTHER" id="PTHR30419:SF29">
    <property type="entry name" value="LYSR-FAMILY TRANSCRIPTIONAL REGULATOR"/>
    <property type="match status" value="1"/>
</dbReference>
<accession>A0A412NMS4</accession>
<dbReference type="InterPro" id="IPR050950">
    <property type="entry name" value="HTH-type_LysR_regulators"/>
</dbReference>
<dbReference type="RefSeq" id="WP_118046523.1">
    <property type="nucleotide sequence ID" value="NZ_QRWQ01000002.1"/>
</dbReference>
<evidence type="ECO:0000259" key="5">
    <source>
        <dbReference type="PROSITE" id="PS50931"/>
    </source>
</evidence>
<dbReference type="AlphaFoldDB" id="A0A412NMS4"/>
<evidence type="ECO:0000256" key="2">
    <source>
        <dbReference type="ARBA" id="ARBA00023015"/>
    </source>
</evidence>
<dbReference type="SUPFAM" id="SSF46785">
    <property type="entry name" value="Winged helix' DNA-binding domain"/>
    <property type="match status" value="1"/>
</dbReference>
<dbReference type="Pfam" id="PF00126">
    <property type="entry name" value="HTH_1"/>
    <property type="match status" value="1"/>
</dbReference>
<keyword evidence="4" id="KW-0804">Transcription</keyword>
<dbReference type="SUPFAM" id="SSF53850">
    <property type="entry name" value="Periplasmic binding protein-like II"/>
    <property type="match status" value="1"/>
</dbReference>
<dbReference type="Gene3D" id="1.10.10.10">
    <property type="entry name" value="Winged helix-like DNA-binding domain superfamily/Winged helix DNA-binding domain"/>
    <property type="match status" value="1"/>
</dbReference>
<sequence length="317" mass="36714">MNFKEFEYIRAIESEKNITKAARLLNVSQPAISRCLMNLEKEFECQLFEKINGDYVPTSVGKIYLEFAEDIINRKLQFETDMKELLQFHTGTLRFGITPGRSKSLTPIVLPEMRKHFPEIKIELYEENVHNLEEALKTGRIDVAFFTLGEKGELEDTGLYCQLLGKEEIVLTIKKGTILPESAKNKIGFRYPWIDLQCFNNYTFILLKKNMRLGQIADLILRDNFLSPETIEIAGIETAQELVANGYGVCLCSSLGVREYHDRLDIYSFGKKPLNWSFVAAFRVGSYMTEPLKYLVQLYQKAEEKLQDNYKQNIWNL</sequence>
<dbReference type="PROSITE" id="PS50931">
    <property type="entry name" value="HTH_LYSR"/>
    <property type="match status" value="1"/>
</dbReference>
<evidence type="ECO:0000256" key="3">
    <source>
        <dbReference type="ARBA" id="ARBA00023125"/>
    </source>
</evidence>
<evidence type="ECO:0000313" key="6">
    <source>
        <dbReference type="EMBL" id="RGT41255.1"/>
    </source>
</evidence>
<dbReference type="Gene3D" id="3.40.190.290">
    <property type="match status" value="1"/>
</dbReference>
<gene>
    <name evidence="6" type="ORF">DWX36_02920</name>
</gene>
<keyword evidence="3" id="KW-0238">DNA-binding</keyword>